<sequence length="138" mass="14792">MPFASKTNIEVTPSSSCDIHLIEVEYLRDEADRKKTTLVDNFPIVDTKSMEDGPTPPTPAVEPSAIVPGDAAAADEDGDSDTPETDEEDLEDLEGDMLQMAMEASLCDTSMISSSRSKPTEEVISQPSRVGVEQGTDA</sequence>
<name>M1DCY7_SOLTU</name>
<evidence type="ECO:0008006" key="4">
    <source>
        <dbReference type="Google" id="ProtNLM"/>
    </source>
</evidence>
<dbReference type="InParanoid" id="M1DCY7"/>
<dbReference type="Gramene" id="PGSC0003DMT400086997">
    <property type="protein sequence ID" value="PGSC0003DMT400086997"/>
    <property type="gene ID" value="PGSC0003DMG400036568"/>
</dbReference>
<dbReference type="HOGENOM" id="CLU_1858782_0_0_1"/>
<reference evidence="2" key="2">
    <citation type="submission" date="2015-06" db="UniProtKB">
        <authorList>
            <consortium name="EnsemblPlants"/>
        </authorList>
    </citation>
    <scope>IDENTIFICATION</scope>
    <source>
        <strain evidence="2">DM1-3 516 R44</strain>
    </source>
</reference>
<feature type="region of interest" description="Disordered" evidence="1">
    <location>
        <begin position="46"/>
        <end position="90"/>
    </location>
</feature>
<dbReference type="Proteomes" id="UP000011115">
    <property type="component" value="Unassembled WGS sequence"/>
</dbReference>
<accession>M1DCY7</accession>
<protein>
    <recommendedName>
        <fullName evidence="4">Polyprotein protein</fullName>
    </recommendedName>
</protein>
<evidence type="ECO:0000313" key="3">
    <source>
        <dbReference type="Proteomes" id="UP000011115"/>
    </source>
</evidence>
<proteinExistence type="predicted"/>
<dbReference type="PaxDb" id="4113-PGSC0003DMT400086997"/>
<keyword evidence="3" id="KW-1185">Reference proteome</keyword>
<feature type="compositionally biased region" description="Acidic residues" evidence="1">
    <location>
        <begin position="73"/>
        <end position="90"/>
    </location>
</feature>
<evidence type="ECO:0000256" key="1">
    <source>
        <dbReference type="SAM" id="MobiDB-lite"/>
    </source>
</evidence>
<organism evidence="2 3">
    <name type="scientific">Solanum tuberosum</name>
    <name type="common">Potato</name>
    <dbReference type="NCBI Taxonomy" id="4113"/>
    <lineage>
        <taxon>Eukaryota</taxon>
        <taxon>Viridiplantae</taxon>
        <taxon>Streptophyta</taxon>
        <taxon>Embryophyta</taxon>
        <taxon>Tracheophyta</taxon>
        <taxon>Spermatophyta</taxon>
        <taxon>Magnoliopsida</taxon>
        <taxon>eudicotyledons</taxon>
        <taxon>Gunneridae</taxon>
        <taxon>Pentapetalae</taxon>
        <taxon>asterids</taxon>
        <taxon>lamiids</taxon>
        <taxon>Solanales</taxon>
        <taxon>Solanaceae</taxon>
        <taxon>Solanoideae</taxon>
        <taxon>Solaneae</taxon>
        <taxon>Solanum</taxon>
    </lineage>
</organism>
<reference evidence="3" key="1">
    <citation type="journal article" date="2011" name="Nature">
        <title>Genome sequence and analysis of the tuber crop potato.</title>
        <authorList>
            <consortium name="The Potato Genome Sequencing Consortium"/>
        </authorList>
    </citation>
    <scope>NUCLEOTIDE SEQUENCE [LARGE SCALE GENOMIC DNA]</scope>
    <source>
        <strain evidence="3">cv. DM1-3 516 R44</strain>
    </source>
</reference>
<feature type="region of interest" description="Disordered" evidence="1">
    <location>
        <begin position="109"/>
        <end position="138"/>
    </location>
</feature>
<feature type="compositionally biased region" description="Polar residues" evidence="1">
    <location>
        <begin position="109"/>
        <end position="128"/>
    </location>
</feature>
<dbReference type="EnsemblPlants" id="PGSC0003DMT400086997">
    <property type="protein sequence ID" value="PGSC0003DMT400086997"/>
    <property type="gene ID" value="PGSC0003DMG400036568"/>
</dbReference>
<dbReference type="AlphaFoldDB" id="M1DCY7"/>
<evidence type="ECO:0000313" key="2">
    <source>
        <dbReference type="EnsemblPlants" id="PGSC0003DMT400086997"/>
    </source>
</evidence>